<evidence type="ECO:0000256" key="1">
    <source>
        <dbReference type="SAM" id="MobiDB-lite"/>
    </source>
</evidence>
<comment type="caution">
    <text evidence="2">The sequence shown here is derived from an EMBL/GenBank/DDBJ whole genome shotgun (WGS) entry which is preliminary data.</text>
</comment>
<dbReference type="Proteomes" id="UP000070175">
    <property type="component" value="Unassembled WGS sequence"/>
</dbReference>
<feature type="region of interest" description="Disordered" evidence="1">
    <location>
        <begin position="1"/>
        <end position="25"/>
    </location>
</feature>
<keyword evidence="3" id="KW-1185">Reference proteome</keyword>
<accession>A0A133VQR5</accession>
<protein>
    <submittedName>
        <fullName evidence="2">Uncharacterized protein</fullName>
    </submittedName>
</protein>
<dbReference type="AlphaFoldDB" id="A0A133VQR5"/>
<evidence type="ECO:0000313" key="2">
    <source>
        <dbReference type="EMBL" id="KXB08750.1"/>
    </source>
</evidence>
<gene>
    <name evidence="2" type="ORF">AKJ56_00340</name>
</gene>
<dbReference type="EMBL" id="LHYJ01000003">
    <property type="protein sequence ID" value="KXB08750.1"/>
    <property type="molecule type" value="Genomic_DNA"/>
</dbReference>
<feature type="compositionally biased region" description="Basic and acidic residues" evidence="1">
    <location>
        <begin position="12"/>
        <end position="25"/>
    </location>
</feature>
<name>A0A133VQR5_9EURY</name>
<organism evidence="2 3">
    <name type="scientific">candidate division MSBL1 archaeon SCGC-AAA382N08</name>
    <dbReference type="NCBI Taxonomy" id="1698285"/>
    <lineage>
        <taxon>Archaea</taxon>
        <taxon>Methanobacteriati</taxon>
        <taxon>Methanobacteriota</taxon>
        <taxon>candidate division MSBL1</taxon>
    </lineage>
</organism>
<sequence length="66" mass="7692">MNENLHTFAKQLGEKSTDQREEELRKALAQNKSARELKEIYEKLQEKRPAVITVEAGEPKLKVRNK</sequence>
<reference evidence="2 3" key="1">
    <citation type="journal article" date="2016" name="Sci. Rep.">
        <title>Metabolic traits of an uncultured archaeal lineage -MSBL1- from brine pools of the Red Sea.</title>
        <authorList>
            <person name="Mwirichia R."/>
            <person name="Alam I."/>
            <person name="Rashid M."/>
            <person name="Vinu M."/>
            <person name="Ba-Alawi W."/>
            <person name="Anthony Kamau A."/>
            <person name="Kamanda Ngugi D."/>
            <person name="Goker M."/>
            <person name="Klenk H.P."/>
            <person name="Bajic V."/>
            <person name="Stingl U."/>
        </authorList>
    </citation>
    <scope>NUCLEOTIDE SEQUENCE [LARGE SCALE GENOMIC DNA]</scope>
    <source>
        <strain evidence="2">SCGC-AAA382N08</strain>
    </source>
</reference>
<proteinExistence type="predicted"/>
<evidence type="ECO:0000313" key="3">
    <source>
        <dbReference type="Proteomes" id="UP000070175"/>
    </source>
</evidence>